<protein>
    <submittedName>
        <fullName evidence="12">TonB family protein</fullName>
    </submittedName>
</protein>
<comment type="subcellular location">
    <subcellularLocation>
        <location evidence="1">Cell inner membrane</location>
        <topology evidence="1">Single-pass membrane protein</topology>
        <orientation evidence="1">Periplasmic side</orientation>
    </subcellularLocation>
</comment>
<evidence type="ECO:0000313" key="13">
    <source>
        <dbReference type="Proteomes" id="UP000294850"/>
    </source>
</evidence>
<keyword evidence="7" id="KW-0653">Protein transport</keyword>
<dbReference type="InterPro" id="IPR008756">
    <property type="entry name" value="Peptidase_M56"/>
</dbReference>
<dbReference type="CDD" id="cd07341">
    <property type="entry name" value="M56_BlaR1_MecR1_like"/>
    <property type="match status" value="1"/>
</dbReference>
<dbReference type="PANTHER" id="PTHR33446">
    <property type="entry name" value="PROTEIN TONB-RELATED"/>
    <property type="match status" value="1"/>
</dbReference>
<dbReference type="EMBL" id="SMFL01000011">
    <property type="protein sequence ID" value="TDE11584.1"/>
    <property type="molecule type" value="Genomic_DNA"/>
</dbReference>
<dbReference type="InterPro" id="IPR051045">
    <property type="entry name" value="TonB-dependent_transducer"/>
</dbReference>
<proteinExistence type="inferred from homology"/>
<dbReference type="InterPro" id="IPR006260">
    <property type="entry name" value="TonB/TolA_C"/>
</dbReference>
<dbReference type="SUPFAM" id="SSF49464">
    <property type="entry name" value="Carboxypeptidase regulatory domain-like"/>
    <property type="match status" value="1"/>
</dbReference>
<keyword evidence="8 10" id="KW-1133">Transmembrane helix</keyword>
<dbReference type="InterPro" id="IPR008969">
    <property type="entry name" value="CarboxyPept-like_regulatory"/>
</dbReference>
<feature type="transmembrane region" description="Helical" evidence="10">
    <location>
        <begin position="6"/>
        <end position="24"/>
    </location>
</feature>
<keyword evidence="4" id="KW-1003">Cell membrane</keyword>
<dbReference type="Pfam" id="PF13715">
    <property type="entry name" value="CarbopepD_reg_2"/>
    <property type="match status" value="1"/>
</dbReference>
<dbReference type="Pfam" id="PF03544">
    <property type="entry name" value="TonB_C"/>
    <property type="match status" value="1"/>
</dbReference>
<evidence type="ECO:0000256" key="4">
    <source>
        <dbReference type="ARBA" id="ARBA00022475"/>
    </source>
</evidence>
<organism evidence="12 13">
    <name type="scientific">Dyadobacter psychrotolerans</name>
    <dbReference type="NCBI Taxonomy" id="2541721"/>
    <lineage>
        <taxon>Bacteria</taxon>
        <taxon>Pseudomonadati</taxon>
        <taxon>Bacteroidota</taxon>
        <taxon>Cytophagia</taxon>
        <taxon>Cytophagales</taxon>
        <taxon>Spirosomataceae</taxon>
        <taxon>Dyadobacter</taxon>
    </lineage>
</organism>
<comment type="similarity">
    <text evidence="2">Belongs to the TonB family.</text>
</comment>
<dbReference type="OrthoDB" id="1522859at2"/>
<dbReference type="GO" id="GO:0055085">
    <property type="term" value="P:transmembrane transport"/>
    <property type="evidence" value="ECO:0007669"/>
    <property type="project" value="InterPro"/>
</dbReference>
<dbReference type="PROSITE" id="PS52015">
    <property type="entry name" value="TONB_CTD"/>
    <property type="match status" value="1"/>
</dbReference>
<evidence type="ECO:0000256" key="2">
    <source>
        <dbReference type="ARBA" id="ARBA00006555"/>
    </source>
</evidence>
<evidence type="ECO:0000256" key="7">
    <source>
        <dbReference type="ARBA" id="ARBA00022927"/>
    </source>
</evidence>
<dbReference type="Pfam" id="PF05569">
    <property type="entry name" value="Peptidase_M56"/>
    <property type="match status" value="1"/>
</dbReference>
<evidence type="ECO:0000256" key="3">
    <source>
        <dbReference type="ARBA" id="ARBA00022448"/>
    </source>
</evidence>
<dbReference type="RefSeq" id="WP_131960917.1">
    <property type="nucleotide sequence ID" value="NZ_SMFL01000011.1"/>
</dbReference>
<evidence type="ECO:0000313" key="12">
    <source>
        <dbReference type="EMBL" id="TDE11584.1"/>
    </source>
</evidence>
<gene>
    <name evidence="12" type="ORF">E0F88_24445</name>
</gene>
<feature type="transmembrane region" description="Helical" evidence="10">
    <location>
        <begin position="84"/>
        <end position="106"/>
    </location>
</feature>
<evidence type="ECO:0000256" key="8">
    <source>
        <dbReference type="ARBA" id="ARBA00022989"/>
    </source>
</evidence>
<evidence type="ECO:0000256" key="5">
    <source>
        <dbReference type="ARBA" id="ARBA00022519"/>
    </source>
</evidence>
<keyword evidence="5" id="KW-0997">Cell inner membrane</keyword>
<evidence type="ECO:0000256" key="10">
    <source>
        <dbReference type="SAM" id="Phobius"/>
    </source>
</evidence>
<accession>A0A4R5DI53</accession>
<sequence length="640" mass="72874">METLLYLGKVNFCWILFYGCYWLLFRKHTFFRWNRAFLLGSLIVSFAFPLVTFSEPAQVLPQVIYSVSETQILVTAPQLPEKTIPWLEITGLIYLAGALVMGFRLLQGFYDLGSIILRSERIKMEDYTIVLLSPNQNSSGSFSFFKWLAVSDGDYKFHLDTILNHETIHIRQWHSVDILFIELLKAAFWFNPALWFYKNSLQEVHEYLADEHAPNRDKYATFLVSYALNSPVKSLTNHFFNSSLLKSRIKMIYKNRTSRWLLGKYAMIIPVALVLISLTAAREKLLPEAQSAVSKQNENAVFQKITESEKNVAANPDVEISIDTFSQTDETISIKGSINNWQGLPVRNATIIVKNTKTGTSSDKNGKFFLDKVPVNSQIVISHVSYKSLELHIDKAKTDYKVELASASNLTEEVVVVGYGTVKTNNPPQDEKSKSNAVKPEFVIIEKQAEFPGGVDEMMKYLARNIKYPTQASRANVTGTIFISFTVNEYGNVRKPEIIKGLGFGLDDEATRVVWNMPKWSPAIQNGEAVSVQYTIPIKFDLEAPKEDKEKRQGFTNYRTKDNLQLAENKHVPISDLGKFFDYSPASANELSNKDSTSKATFTNYRYNTDQHYKVGDKGYFSTMPDGFQIPKFQVKSQRQ</sequence>
<dbReference type="PANTHER" id="PTHR33446:SF2">
    <property type="entry name" value="PROTEIN TONB"/>
    <property type="match status" value="1"/>
</dbReference>
<keyword evidence="3" id="KW-0813">Transport</keyword>
<reference evidence="12 13" key="1">
    <citation type="submission" date="2019-03" db="EMBL/GenBank/DDBJ databases">
        <title>Dyadobacter AR-3-6 sp. nov., isolated from arctic soil.</title>
        <authorList>
            <person name="Chaudhary D.K."/>
        </authorList>
    </citation>
    <scope>NUCLEOTIDE SEQUENCE [LARGE SCALE GENOMIC DNA]</scope>
    <source>
        <strain evidence="12 13">AR-3-6</strain>
    </source>
</reference>
<dbReference type="GO" id="GO:0098797">
    <property type="term" value="C:plasma membrane protein complex"/>
    <property type="evidence" value="ECO:0007669"/>
    <property type="project" value="TreeGrafter"/>
</dbReference>
<dbReference type="Gene3D" id="2.60.40.1120">
    <property type="entry name" value="Carboxypeptidase-like, regulatory domain"/>
    <property type="match status" value="1"/>
</dbReference>
<name>A0A4R5DI53_9BACT</name>
<keyword evidence="13" id="KW-1185">Reference proteome</keyword>
<comment type="caution">
    <text evidence="12">The sequence shown here is derived from an EMBL/GenBank/DDBJ whole genome shotgun (WGS) entry which is preliminary data.</text>
</comment>
<dbReference type="SUPFAM" id="SSF74653">
    <property type="entry name" value="TolA/TonB C-terminal domain"/>
    <property type="match status" value="1"/>
</dbReference>
<dbReference type="AlphaFoldDB" id="A0A4R5DI53"/>
<keyword evidence="6 10" id="KW-0812">Transmembrane</keyword>
<evidence type="ECO:0000256" key="6">
    <source>
        <dbReference type="ARBA" id="ARBA00022692"/>
    </source>
</evidence>
<dbReference type="NCBIfam" id="TIGR01352">
    <property type="entry name" value="tonB_Cterm"/>
    <property type="match status" value="1"/>
</dbReference>
<evidence type="ECO:0000256" key="1">
    <source>
        <dbReference type="ARBA" id="ARBA00004383"/>
    </source>
</evidence>
<dbReference type="Proteomes" id="UP000294850">
    <property type="component" value="Unassembled WGS sequence"/>
</dbReference>
<dbReference type="GO" id="GO:0031992">
    <property type="term" value="F:energy transducer activity"/>
    <property type="evidence" value="ECO:0007669"/>
    <property type="project" value="TreeGrafter"/>
</dbReference>
<dbReference type="GO" id="GO:0015031">
    <property type="term" value="P:protein transport"/>
    <property type="evidence" value="ECO:0007669"/>
    <property type="project" value="UniProtKB-KW"/>
</dbReference>
<feature type="transmembrane region" description="Helical" evidence="10">
    <location>
        <begin position="36"/>
        <end position="53"/>
    </location>
</feature>
<evidence type="ECO:0000256" key="9">
    <source>
        <dbReference type="ARBA" id="ARBA00023136"/>
    </source>
</evidence>
<dbReference type="InterPro" id="IPR037682">
    <property type="entry name" value="TonB_C"/>
</dbReference>
<feature type="transmembrane region" description="Helical" evidence="10">
    <location>
        <begin position="260"/>
        <end position="281"/>
    </location>
</feature>
<evidence type="ECO:0000259" key="11">
    <source>
        <dbReference type="PROSITE" id="PS52015"/>
    </source>
</evidence>
<feature type="domain" description="TonB C-terminal" evidence="11">
    <location>
        <begin position="453"/>
        <end position="549"/>
    </location>
</feature>
<dbReference type="Gene3D" id="3.30.1150.10">
    <property type="match status" value="1"/>
</dbReference>
<keyword evidence="9 10" id="KW-0472">Membrane</keyword>